<evidence type="ECO:0000256" key="1">
    <source>
        <dbReference type="SAM" id="MobiDB-lite"/>
    </source>
</evidence>
<dbReference type="VEuPathDB" id="TriTrypDB:ECC02_005254"/>
<sequence length="574" mass="61616">MGNCCGLRKASLDKVATTGRKRSGLEKYQKSSLKLKAQDVEKPLSKSPHASLYNSADPEERDDKFALAPLPALKMNNDEGEDRAKVAGEKNEETRSPATALDTGTENQREVANCEELEEADIYSNPEEVRDNAVEELPHSSSPVIDCDPIQPGKFISSVKRVSLALNDKHVSESGSIGSSPSEAQEEEYSEKTATGFTSSVVVTVPPPSPPMRLRRSDSDSEDEGEDDESAADKEARDGHEGLVSSTIVLPTVVAPKTLWATDAEPSHTPSNQQSDGEGPKSITNPVLEANEEQKDAPSDDSAKNKKPEAVQPDIVITNKSCSDDSSSIGGGDGCGSGGNALANIVRQSLKREQQQVVARATGQVGGECTLNAHGNVVEYDLVFTDDQIVDGEDAGDNYLWNGDAEANGKGTPDATAHREPPMKIVTWSDEEDNGRGGGWVDARTKQENTGASAPNKGVNAVECVDSGSSDDDTDGKSLVTVLYRSQPRREDGEKELKKNEAKMLPYGGIVVTKRKMQLVAVGKNSFLQDHSPVFVAEEALPPVRFRPTMIISPPPVTPNDRDANDKENGHLLF</sequence>
<feature type="compositionally biased region" description="Basic and acidic residues" evidence="1">
    <location>
        <begin position="292"/>
        <end position="309"/>
    </location>
</feature>
<protein>
    <submittedName>
        <fullName evidence="2">Uncharacterized protein</fullName>
    </submittedName>
</protein>
<feature type="region of interest" description="Disordered" evidence="1">
    <location>
        <begin position="552"/>
        <end position="574"/>
    </location>
</feature>
<feature type="compositionally biased region" description="Basic and acidic residues" evidence="1">
    <location>
        <begin position="560"/>
        <end position="574"/>
    </location>
</feature>
<feature type="compositionally biased region" description="Low complexity" evidence="1">
    <location>
        <begin position="173"/>
        <end position="183"/>
    </location>
</feature>
<organism evidence="2 3">
    <name type="scientific">Trypanosoma cruzi</name>
    <dbReference type="NCBI Taxonomy" id="5693"/>
    <lineage>
        <taxon>Eukaryota</taxon>
        <taxon>Discoba</taxon>
        <taxon>Euglenozoa</taxon>
        <taxon>Kinetoplastea</taxon>
        <taxon>Metakinetoplastina</taxon>
        <taxon>Trypanosomatida</taxon>
        <taxon>Trypanosomatidae</taxon>
        <taxon>Trypanosoma</taxon>
        <taxon>Schizotrypanum</taxon>
    </lineage>
</organism>
<accession>A0A7J6Y5P7</accession>
<proteinExistence type="predicted"/>
<feature type="region of interest" description="Disordered" evidence="1">
    <location>
        <begin position="448"/>
        <end position="478"/>
    </location>
</feature>
<feature type="region of interest" description="Disordered" evidence="1">
    <location>
        <begin position="168"/>
        <end position="335"/>
    </location>
</feature>
<dbReference type="Proteomes" id="UP000583944">
    <property type="component" value="Unassembled WGS sequence"/>
</dbReference>
<dbReference type="EMBL" id="JABDHM010000034">
    <property type="protein sequence ID" value="KAF5221716.1"/>
    <property type="molecule type" value="Genomic_DNA"/>
</dbReference>
<comment type="caution">
    <text evidence="2">The sequence shown here is derived from an EMBL/GenBank/DDBJ whole genome shotgun (WGS) entry which is preliminary data.</text>
</comment>
<gene>
    <name evidence="2" type="ORF">ECC02_005254</name>
</gene>
<dbReference type="VEuPathDB" id="TriTrypDB:BCY84_15378"/>
<feature type="compositionally biased region" description="Basic and acidic residues" evidence="1">
    <location>
        <begin position="231"/>
        <end position="241"/>
    </location>
</feature>
<feature type="region of interest" description="Disordered" evidence="1">
    <location>
        <begin position="16"/>
        <end position="110"/>
    </location>
</feature>
<dbReference type="AlphaFoldDB" id="A0A7J6Y5P7"/>
<feature type="compositionally biased region" description="Basic and acidic residues" evidence="1">
    <location>
        <begin position="82"/>
        <end position="95"/>
    </location>
</feature>
<reference evidence="2 3" key="1">
    <citation type="journal article" date="2019" name="Genome Biol. Evol.">
        <title>Nanopore Sequencing Significantly Improves Genome Assembly of the Protozoan Parasite Trypanosoma cruzi.</title>
        <authorList>
            <person name="Diaz-Viraque F."/>
            <person name="Pita S."/>
            <person name="Greif G."/>
            <person name="de Souza R.C.M."/>
            <person name="Iraola G."/>
            <person name="Robello C."/>
        </authorList>
    </citation>
    <scope>NUCLEOTIDE SEQUENCE [LARGE SCALE GENOMIC DNA]</scope>
    <source>
        <strain evidence="2 3">Berenice</strain>
    </source>
</reference>
<evidence type="ECO:0000313" key="3">
    <source>
        <dbReference type="Proteomes" id="UP000583944"/>
    </source>
</evidence>
<evidence type="ECO:0000313" key="2">
    <source>
        <dbReference type="EMBL" id="KAF5221716.1"/>
    </source>
</evidence>
<name>A0A7J6Y5P7_TRYCR</name>
<feature type="compositionally biased region" description="Acidic residues" evidence="1">
    <location>
        <begin position="220"/>
        <end position="230"/>
    </location>
</feature>